<dbReference type="NCBIfam" id="NF033527">
    <property type="entry name" value="transpos_Tn3"/>
    <property type="match status" value="1"/>
</dbReference>
<dbReference type="InterPro" id="IPR025296">
    <property type="entry name" value="DUF4158"/>
</dbReference>
<proteinExistence type="inferred from homology"/>
<dbReference type="EMBL" id="QGGU01000007">
    <property type="protein sequence ID" value="PWK49876.1"/>
    <property type="molecule type" value="Genomic_DNA"/>
</dbReference>
<reference evidence="7 8" key="1">
    <citation type="submission" date="2018-05" db="EMBL/GenBank/DDBJ databases">
        <title>Genomic Encyclopedia of Type Strains, Phase IV (KMG-IV): sequencing the most valuable type-strain genomes for metagenomic binning, comparative biology and taxonomic classification.</title>
        <authorList>
            <person name="Goeker M."/>
        </authorList>
    </citation>
    <scope>NUCLEOTIDE SEQUENCE [LARGE SCALE GENOMIC DNA]</scope>
    <source>
        <strain evidence="7 8">DSM 25350</strain>
    </source>
</reference>
<evidence type="ECO:0000256" key="3">
    <source>
        <dbReference type="ARBA" id="ARBA00023125"/>
    </source>
</evidence>
<dbReference type="Pfam" id="PF13700">
    <property type="entry name" value="DUF4158"/>
    <property type="match status" value="1"/>
</dbReference>
<keyword evidence="4" id="KW-0233">DNA recombination</keyword>
<gene>
    <name evidence="7" type="ORF">C8D97_10737</name>
</gene>
<evidence type="ECO:0000256" key="4">
    <source>
        <dbReference type="ARBA" id="ARBA00023172"/>
    </source>
</evidence>
<dbReference type="Proteomes" id="UP000245790">
    <property type="component" value="Unassembled WGS sequence"/>
</dbReference>
<evidence type="ECO:0000259" key="6">
    <source>
        <dbReference type="Pfam" id="PF13700"/>
    </source>
</evidence>
<feature type="domain" description="Tn3 transposase DDE" evidence="5">
    <location>
        <begin position="606"/>
        <end position="998"/>
    </location>
</feature>
<organism evidence="7 8">
    <name type="scientific">Pleionea mediterranea</name>
    <dbReference type="NCBI Taxonomy" id="523701"/>
    <lineage>
        <taxon>Bacteria</taxon>
        <taxon>Pseudomonadati</taxon>
        <taxon>Pseudomonadota</taxon>
        <taxon>Gammaproteobacteria</taxon>
        <taxon>Oceanospirillales</taxon>
        <taxon>Pleioneaceae</taxon>
        <taxon>Pleionea</taxon>
    </lineage>
</organism>
<dbReference type="GO" id="GO:0003677">
    <property type="term" value="F:DNA binding"/>
    <property type="evidence" value="ECO:0007669"/>
    <property type="project" value="UniProtKB-KW"/>
</dbReference>
<evidence type="ECO:0000256" key="1">
    <source>
        <dbReference type="ARBA" id="ARBA00009402"/>
    </source>
</evidence>
<dbReference type="RefSeq" id="WP_109763666.1">
    <property type="nucleotide sequence ID" value="NZ_QGGU01000007.1"/>
</dbReference>
<dbReference type="InterPro" id="IPR047653">
    <property type="entry name" value="Tn3-like_transpos"/>
</dbReference>
<feature type="domain" description="DUF4158" evidence="6">
    <location>
        <begin position="7"/>
        <end position="178"/>
    </location>
</feature>
<evidence type="ECO:0000313" key="7">
    <source>
        <dbReference type="EMBL" id="PWK49876.1"/>
    </source>
</evidence>
<dbReference type="GO" id="GO:0004803">
    <property type="term" value="F:transposase activity"/>
    <property type="evidence" value="ECO:0007669"/>
    <property type="project" value="InterPro"/>
</dbReference>
<evidence type="ECO:0000313" key="8">
    <source>
        <dbReference type="Proteomes" id="UP000245790"/>
    </source>
</evidence>
<accession>A0A316FQ81</accession>
<dbReference type="InterPro" id="IPR002513">
    <property type="entry name" value="Tn3_Tnp_DDE_dom"/>
</dbReference>
<comment type="caution">
    <text evidence="7">The sequence shown here is derived from an EMBL/GenBank/DDBJ whole genome shotgun (WGS) entry which is preliminary data.</text>
</comment>
<name>A0A316FQ81_9GAMM</name>
<evidence type="ECO:0000259" key="5">
    <source>
        <dbReference type="Pfam" id="PF01526"/>
    </source>
</evidence>
<keyword evidence="2" id="KW-0815">Transposition</keyword>
<dbReference type="GO" id="GO:0006313">
    <property type="term" value="P:DNA transposition"/>
    <property type="evidence" value="ECO:0007669"/>
    <property type="project" value="InterPro"/>
</dbReference>
<keyword evidence="8" id="KW-1185">Reference proteome</keyword>
<evidence type="ECO:0000256" key="2">
    <source>
        <dbReference type="ARBA" id="ARBA00022578"/>
    </source>
</evidence>
<dbReference type="AlphaFoldDB" id="A0A316FQ81"/>
<dbReference type="OrthoDB" id="5292689at2"/>
<comment type="similarity">
    <text evidence="1">Belongs to the transposase 7 family.</text>
</comment>
<dbReference type="Pfam" id="PF01526">
    <property type="entry name" value="DDE_Tnp_Tn3"/>
    <property type="match status" value="1"/>
</dbReference>
<protein>
    <submittedName>
        <fullName evidence="7">TnpA family transposase</fullName>
    </submittedName>
</protein>
<keyword evidence="3" id="KW-0238">DNA-binding</keyword>
<sequence length="1024" mass="119535">MATSFQILTKGEIDSIESPPNFSHEERIRYLQPSGAAKTYYDNLRTDKSKLSFLLQHAYFLAKSRFFDSKLYRSNDIRIAIKQYRLSKLYNLKSAEELEKLKQQLGGDTANRHRTPLLEYFGWQACDDDEWHRIEHHCSWQAQKKIGPKEMFKTVYDFCLEQKIAVPSYYRLQGLISREYRRVENELLEQIGQYLTEEEKTNISSLVYKTGKHYTLLNEVKSIDQSLKTTSLNENAEKIRLLGSLFYPYVSVLEKMKLNDQAIDYYANWVIKARTSQIRQMKDDRKKCLYLLAFIKMQFCLRQDAAAQAFIKEVRSKLNAAKNMLLEKSLEQRRKDFDAIKGAVDLQKQFPIFCQSLLGIVEDSTMSDQQKLQRIRNQLITVIGQQDDEFDKRTKRLDSMVERESKEALRYELLEQVSRKLQLKLTPLIKVMEFDYEFTRPSLKLAIETFKTDSGFPTGFLTKKEKAVIYQGENKLRVSLYKTLLFSHMLDALKSGELNLIWSFQFRSLKRYLIPQEEWKKNRKQFLSVHGMEGMLNGQRYLDDLAKKLTATYLRVNKHYANGDNGYLKMNPNGKWNPKTPPIDSLSKKFVGEQLMQEGSIPVLRVLREINQFNDFVTLLTSHNRRNKVLQANPDVAFAGIIGLGCNIGPRQMAARSQGIEEHELVDLVQWRLSIENLQKVNDSITDAIGELKLPIVYKIEENKIYSSSDGKKVPVSVESLIANRSFKYLGKGSGVSVYSFVDEKQRLFHSMVFSPGDREATFMIDGLMNQRCSTPRLHTTDTHGYTEAVFATTHLLGFAFAPRIRDIGSQTLSSLDPLNWFKGDREHIRPKYKINRKIIEDQWDDILRFIATIKSGRATASQLFHRLNSHAKDHPLYRALKEFGKVIKSNFILNYFDDLEFRQNIQKQLNRGELIQKFHSDVFWDRGGEFHVGTMEEQVKYTLCRSIIENAIIYWNYLYLTTRIVETKNRAEKEAYIDELTKGSVITWRHINFHGDYDFTKHVKSRMPFNKHKIGRAWIPSMK</sequence>